<dbReference type="PANTHER" id="PTHR19328">
    <property type="entry name" value="HEDGEHOG-INTERACTING PROTEIN"/>
    <property type="match status" value="1"/>
</dbReference>
<dbReference type="Pfam" id="PF07995">
    <property type="entry name" value="GSDH"/>
    <property type="match status" value="1"/>
</dbReference>
<dbReference type="SUPFAM" id="SSF50952">
    <property type="entry name" value="Soluble quinoprotein glucose dehydrogenase"/>
    <property type="match status" value="1"/>
</dbReference>
<dbReference type="PANTHER" id="PTHR19328:SF13">
    <property type="entry name" value="HIPL1 PROTEIN"/>
    <property type="match status" value="1"/>
</dbReference>
<evidence type="ECO:0000313" key="2">
    <source>
        <dbReference type="EMBL" id="NWK01810.1"/>
    </source>
</evidence>
<gene>
    <name evidence="2" type="ORF">HX804_00640</name>
</gene>
<dbReference type="InterPro" id="IPR011042">
    <property type="entry name" value="6-blade_b-propeller_TolB-like"/>
</dbReference>
<proteinExistence type="predicted"/>
<dbReference type="EMBL" id="JACAST010000002">
    <property type="protein sequence ID" value="NWK01810.1"/>
    <property type="molecule type" value="Genomic_DNA"/>
</dbReference>
<sequence>MIKIFSFFVILFFFLLIPQSFGIEKNPEILIDGYKIEKYVTDLNVPITIDFINSDIFVLQKNDGMVRLVQNDKLKEQPILDLEVSNYGEQGLLGITTVGDKIYLFFTEAFHDGGISHGNKIYEYTWDGDKVTNPKLIKSLPGWTVAYNSGVMTHDLENRIFAVSGSHYTFGALQNTPLDESLRCFTDELCDDENKITFFDSIKETLSCINVSFRHYTTNPFGWQTEQPELSNNPFETNPFNVAANFNSCLQAFIFNSFSNGDWKDTSVVLQVKPSVDSYRAIGIRNSFGITFDPITGNLWMTENGPDKFDEINLVYNKFNSGWAKIIGNINDAQLPLISPYEDFVYSDPEFSWELPIGITALDFADGPLFSKYDGWLFVADSNNGNIYFFKLNKERNGFEFQSEHLKDLVVNIDPENTYGNFHESMSEIMFGTNFGLISDLKFGPDGSLYVVSLMEGTIYRIYPDFVFDTLK</sequence>
<name>A0A7K4NMB0_9ARCH</name>
<protein>
    <submittedName>
        <fullName evidence="2">PQQ-dependent sugar dehydrogenase</fullName>
    </submittedName>
</protein>
<dbReference type="InterPro" id="IPR011041">
    <property type="entry name" value="Quinoprot_gluc/sorb_DH_b-prop"/>
</dbReference>
<dbReference type="InterPro" id="IPR012938">
    <property type="entry name" value="Glc/Sorbosone_DH"/>
</dbReference>
<evidence type="ECO:0000259" key="1">
    <source>
        <dbReference type="Pfam" id="PF07995"/>
    </source>
</evidence>
<organism evidence="2 3">
    <name type="scientific">Marine Group I thaumarchaeote</name>
    <dbReference type="NCBI Taxonomy" id="2511932"/>
    <lineage>
        <taxon>Archaea</taxon>
        <taxon>Nitrososphaerota</taxon>
        <taxon>Marine Group I</taxon>
    </lineage>
</organism>
<dbReference type="Gene3D" id="2.120.10.30">
    <property type="entry name" value="TolB, C-terminal domain"/>
    <property type="match status" value="1"/>
</dbReference>
<dbReference type="AlphaFoldDB" id="A0A7K4NMB0"/>
<reference evidence="2 3" key="1">
    <citation type="journal article" date="2019" name="Environ. Microbiol.">
        <title>Genomics insights into ecotype formation of ammonia-oxidizing archaea in the deep ocean.</title>
        <authorList>
            <person name="Wang Y."/>
            <person name="Huang J.M."/>
            <person name="Cui G.J."/>
            <person name="Nunoura T."/>
            <person name="Takaki Y."/>
            <person name="Li W.L."/>
            <person name="Li J."/>
            <person name="Gao Z.M."/>
            <person name="Takai K."/>
            <person name="Zhang A.Q."/>
            <person name="Stepanauskas R."/>
        </authorList>
    </citation>
    <scope>NUCLEOTIDE SEQUENCE [LARGE SCALE GENOMIC DNA]</scope>
    <source>
        <strain evidence="2 3">N8</strain>
    </source>
</reference>
<feature type="domain" description="Glucose/Sorbosone dehydrogenase" evidence="1">
    <location>
        <begin position="281"/>
        <end position="453"/>
    </location>
</feature>
<comment type="caution">
    <text evidence="2">The sequence shown here is derived from an EMBL/GenBank/DDBJ whole genome shotgun (WGS) entry which is preliminary data.</text>
</comment>
<dbReference type="Proteomes" id="UP000529843">
    <property type="component" value="Unassembled WGS sequence"/>
</dbReference>
<accession>A0A7K4NMB0</accession>
<evidence type="ECO:0000313" key="3">
    <source>
        <dbReference type="Proteomes" id="UP000529843"/>
    </source>
</evidence>